<evidence type="ECO:0000313" key="4">
    <source>
        <dbReference type="EMBL" id="AUJ27028.1"/>
    </source>
</evidence>
<feature type="coiled-coil region" evidence="2">
    <location>
        <begin position="90"/>
        <end position="134"/>
    </location>
</feature>
<dbReference type="PANTHER" id="PTHR37813">
    <property type="entry name" value="FELS-2 PROPHAGE PROTEIN"/>
    <property type="match status" value="1"/>
</dbReference>
<feature type="coiled-coil region" evidence="2">
    <location>
        <begin position="730"/>
        <end position="874"/>
    </location>
</feature>
<gene>
    <name evidence="4" type="ORF">A21D_03994</name>
</gene>
<feature type="domain" description="Phage tail tape measure protein" evidence="3">
    <location>
        <begin position="208"/>
        <end position="406"/>
    </location>
</feature>
<evidence type="ECO:0000256" key="1">
    <source>
        <dbReference type="ARBA" id="ARBA00022612"/>
    </source>
</evidence>
<evidence type="ECO:0000313" key="5">
    <source>
        <dbReference type="Proteomes" id="UP000234237"/>
    </source>
</evidence>
<dbReference type="PANTHER" id="PTHR37813:SF1">
    <property type="entry name" value="FELS-2 PROPHAGE PROTEIN"/>
    <property type="match status" value="1"/>
</dbReference>
<feature type="coiled-coil region" evidence="2">
    <location>
        <begin position="928"/>
        <end position="993"/>
    </location>
</feature>
<accession>A0A2K9J4Z7</accession>
<dbReference type="InterPro" id="IPR010090">
    <property type="entry name" value="Phage_tape_meas"/>
</dbReference>
<keyword evidence="1" id="KW-1188">Viral release from host cell</keyword>
<dbReference type="Proteomes" id="UP000234237">
    <property type="component" value="Chromosome"/>
</dbReference>
<evidence type="ECO:0000259" key="3">
    <source>
        <dbReference type="Pfam" id="PF10145"/>
    </source>
</evidence>
<dbReference type="NCBIfam" id="TIGR01760">
    <property type="entry name" value="tape_meas_TP901"/>
    <property type="match status" value="1"/>
</dbReference>
<organism evidence="4 5">
    <name type="scientific">Virgibacillus dokdonensis</name>
    <dbReference type="NCBI Taxonomy" id="302167"/>
    <lineage>
        <taxon>Bacteria</taxon>
        <taxon>Bacillati</taxon>
        <taxon>Bacillota</taxon>
        <taxon>Bacilli</taxon>
        <taxon>Bacillales</taxon>
        <taxon>Bacillaceae</taxon>
        <taxon>Virgibacillus</taxon>
    </lineage>
</organism>
<dbReference type="Pfam" id="PF10145">
    <property type="entry name" value="PhageMin_Tail"/>
    <property type="match status" value="1"/>
</dbReference>
<protein>
    <submittedName>
        <fullName evidence="4">Chromosome segregation protein</fullName>
    </submittedName>
</protein>
<sequence>MTERLEGLSIGLDLETMKVNSGLDDLKSRLKTVNSEMKANMSAFDRSDRSVGKYETRLKGLNKKLEVQRAVTDKAYKSYRKMVDEYGEGSTEAEKAAKEYNNQAASLNNLERYVERTKDELAKLKEEQRIANSNWTKMGDKLHNTGSKVKNFGSGMSDIGSTLNRNVTLPLGIVGGAAIKTGMDFEAGMSKVKAVSGASAEEMKNLETKAREMGKTSVFSAKETSDAFYYMSLAGWDATEMMDGISGVMDLAAASGEDLASVSDIVTDGLTAFGESAKESTRMADILAATSSKANTDVKGLGLAFQYAAPVAGALGYTMEDTSKAIGLMANAGIKGEKSGTALRTMMTNLSKPTKQMKKAMDKYNISLTDSNGKMKSFDDVMQDLRKNLGKLDKKQQAAAAATIFGKEAMSGALAVVNASEGDYKKLTSAIEGSEGAASEMADTMQDNVAGSIKELKSMLQDLFIEMYKNLKPTIETTIDLLKDLTNWFAELSPKTQENIVKFGLLSAAAGPVLSIFGKLTMGTGMLMQGMGGLSKTIGVAKGTGAAASIASLGKGGVVGLAIAGVAALGIGIYKLTEKSKEAEEVNIDLAKSLSDQATDLENSAETFDKLSNKAKISNDELARLNDLNIRISKSSNPGEIAELQKQYDYLAKKSGLSKEELKKLFGANKNIIKQSPDVEKSISDQGNAFAKNTDEVKEYVQSLYEMSRQELSDELIIAEENKGKILKSNKGLKEEIAELDKKSKELRNLEAMSEKERNDTLRERHSEIKQQQLLHRGDQEKLNELKREEEIIVGYIKDGIGQGLEAIKGQRDALNEKIAKNDEELEKIRALNMEMTNIVLKQVGINEEGQKGLAQLDQSIVKNNEEILALEQKRQKNGELTIEEQKRYDKLVASNTKQQEAKLYIFEELGLYNNINSLLDTKLTKLSQEEQQDIKNLAKKAEIKVEEGNIVKQIQNKNNKLLETRNQLVKNLEKEGANKQEIRNQISELDTKIGKNDDVLKKILKEAGLWDQVKDEINLGSKAIDRQGGKIDNNNKKTDRGITLEYRRTKEASKDVTKEVDVTDMNTIYDLNKRAMKMIEKPVKADDNGSIASLDKKAKSPVDKVINFVGKGLSALKFWAQGTPPSGHPGGHAVLGDGKGNNAGNELARLPNGKMFLSADRPTLYPNLPKGTHVLPARETKRILKSAPRYAQGTKDWQSLVEPSRLRNNEFMALLALNAKDSKTTVEIPATDNRSLEQKLDKMIELLSQGNSNEINQTLNFYNTQSTPAENARKMKQASQQLAMEWR</sequence>
<name>A0A2K9J4Z7_9BACI</name>
<dbReference type="KEGG" id="vpn:A21D_03994"/>
<reference evidence="5" key="1">
    <citation type="submission" date="2016-11" db="EMBL/GenBank/DDBJ databases">
        <title>Complete genome sequence of Virgibacillus pantothenticus 21D, a halophilic bacterium isolated from the deep hypersaline anoxic basin Discovery in the Mediterranean Sea.</title>
        <authorList>
            <person name="Zeaiter Z."/>
            <person name="Booth J.M."/>
            <person name="Prosdocimi E.M."/>
            <person name="Mapelli F."/>
            <person name="Fusi M."/>
            <person name="Daffonchio D."/>
            <person name="Borin S."/>
            <person name="Crotti E."/>
        </authorList>
    </citation>
    <scope>NUCLEOTIDE SEQUENCE [LARGE SCALE GENOMIC DNA]</scope>
    <source>
        <strain evidence="5">21D</strain>
    </source>
</reference>
<evidence type="ECO:0000256" key="2">
    <source>
        <dbReference type="SAM" id="Coils"/>
    </source>
</evidence>
<dbReference type="RefSeq" id="WP_164085543.1">
    <property type="nucleotide sequence ID" value="NZ_CP018622.1"/>
</dbReference>
<proteinExistence type="predicted"/>
<keyword evidence="2" id="KW-0175">Coiled coil</keyword>
<dbReference type="EMBL" id="CP018622">
    <property type="protein sequence ID" value="AUJ27028.1"/>
    <property type="molecule type" value="Genomic_DNA"/>
</dbReference>